<dbReference type="Proteomes" id="UP000011080">
    <property type="component" value="Unassembled WGS sequence"/>
</dbReference>
<accession>L8J1C3</accession>
<dbReference type="EMBL" id="JH880331">
    <property type="protein sequence ID" value="ELR62511.1"/>
    <property type="molecule type" value="Genomic_DNA"/>
</dbReference>
<dbReference type="AlphaFoldDB" id="L8J1C3"/>
<proteinExistence type="predicted"/>
<name>L8J1C3_9CETA</name>
<organism evidence="1 2">
    <name type="scientific">Bos mutus</name>
    <name type="common">wild yak</name>
    <dbReference type="NCBI Taxonomy" id="72004"/>
    <lineage>
        <taxon>Eukaryota</taxon>
        <taxon>Metazoa</taxon>
        <taxon>Chordata</taxon>
        <taxon>Craniata</taxon>
        <taxon>Vertebrata</taxon>
        <taxon>Euteleostomi</taxon>
        <taxon>Mammalia</taxon>
        <taxon>Eutheria</taxon>
        <taxon>Laurasiatheria</taxon>
        <taxon>Artiodactyla</taxon>
        <taxon>Ruminantia</taxon>
        <taxon>Pecora</taxon>
        <taxon>Bovidae</taxon>
        <taxon>Bovinae</taxon>
        <taxon>Bos</taxon>
    </lineage>
</organism>
<feature type="non-terminal residue" evidence="1">
    <location>
        <position position="1"/>
    </location>
</feature>
<evidence type="ECO:0000313" key="1">
    <source>
        <dbReference type="EMBL" id="ELR62511.1"/>
    </source>
</evidence>
<sequence>FQVHLFHPNSGVGLFIQTATTADLEITRYPNKVSGT</sequence>
<evidence type="ECO:0000313" key="2">
    <source>
        <dbReference type="Proteomes" id="UP000011080"/>
    </source>
</evidence>
<gene>
    <name evidence="1" type="ORF">M91_16345</name>
</gene>
<protein>
    <submittedName>
        <fullName evidence="1">Uncharacterized protein</fullName>
    </submittedName>
</protein>
<reference evidence="1 2" key="1">
    <citation type="journal article" date="2012" name="Nat. Genet.">
        <title>The yak genome and adaptation to life at high altitude.</title>
        <authorList>
            <person name="Qiu Q."/>
            <person name="Zhang G."/>
            <person name="Ma T."/>
            <person name="Qian W."/>
            <person name="Wang J."/>
            <person name="Ye Z."/>
            <person name="Cao C."/>
            <person name="Hu Q."/>
            <person name="Kim J."/>
            <person name="Larkin D.M."/>
            <person name="Auvil L."/>
            <person name="Capitanu B."/>
            <person name="Ma J."/>
            <person name="Lewin H.A."/>
            <person name="Qian X."/>
            <person name="Lang Y."/>
            <person name="Zhou R."/>
            <person name="Wang L."/>
            <person name="Wang K."/>
            <person name="Xia J."/>
            <person name="Liao S."/>
            <person name="Pan S."/>
            <person name="Lu X."/>
            <person name="Hou H."/>
            <person name="Wang Y."/>
            <person name="Zang X."/>
            <person name="Yin Y."/>
            <person name="Ma H."/>
            <person name="Zhang J."/>
            <person name="Wang Z."/>
            <person name="Zhang Y."/>
            <person name="Zhang D."/>
            <person name="Yonezawa T."/>
            <person name="Hasegawa M."/>
            <person name="Zhong Y."/>
            <person name="Liu W."/>
            <person name="Zhang Y."/>
            <person name="Huang Z."/>
            <person name="Zhang S."/>
            <person name="Long R."/>
            <person name="Yang H."/>
            <person name="Wang J."/>
            <person name="Lenstra J.A."/>
            <person name="Cooper D.N."/>
            <person name="Wu Y."/>
            <person name="Wang J."/>
            <person name="Shi P."/>
            <person name="Wang J."/>
            <person name="Liu J."/>
        </authorList>
    </citation>
    <scope>NUCLEOTIDE SEQUENCE [LARGE SCALE GENOMIC DNA]</scope>
    <source>
        <strain evidence="2">yakQH1</strain>
    </source>
</reference>